<dbReference type="Proteomes" id="UP000646911">
    <property type="component" value="Unassembled WGS sequence"/>
</dbReference>
<proteinExistence type="predicted"/>
<accession>A0ABR6ZD46</accession>
<dbReference type="RefSeq" id="WP_186955181.1">
    <property type="nucleotide sequence ID" value="NZ_JACOFX010000011.1"/>
</dbReference>
<dbReference type="EMBL" id="JACOFX010000011">
    <property type="protein sequence ID" value="MBC3909660.1"/>
    <property type="molecule type" value="Genomic_DNA"/>
</dbReference>
<comment type="caution">
    <text evidence="1">The sequence shown here is derived from an EMBL/GenBank/DDBJ whole genome shotgun (WGS) entry which is preliminary data.</text>
</comment>
<gene>
    <name evidence="1" type="ORF">H8L47_19015</name>
</gene>
<organism evidence="1 2">
    <name type="scientific">Undibacterium umbellatum</name>
    <dbReference type="NCBI Taxonomy" id="2762300"/>
    <lineage>
        <taxon>Bacteria</taxon>
        <taxon>Pseudomonadati</taxon>
        <taxon>Pseudomonadota</taxon>
        <taxon>Betaproteobacteria</taxon>
        <taxon>Burkholderiales</taxon>
        <taxon>Oxalobacteraceae</taxon>
        <taxon>Undibacterium</taxon>
    </lineage>
</organism>
<evidence type="ECO:0008006" key="3">
    <source>
        <dbReference type="Google" id="ProtNLM"/>
    </source>
</evidence>
<protein>
    <recommendedName>
        <fullName evidence="3">Uracil-DNA glycosylase-like domain-containing protein</fullName>
    </recommendedName>
</protein>
<evidence type="ECO:0000313" key="1">
    <source>
        <dbReference type="EMBL" id="MBC3909660.1"/>
    </source>
</evidence>
<name>A0ABR6ZD46_9BURK</name>
<keyword evidence="2" id="KW-1185">Reference proteome</keyword>
<sequence length="205" mass="23464">MTTLEKFEIELKNLIEKPTGLRPFVCNGSPLECKVFIVGFNPASSMSTDFWNFWTTQEGFDKSKWFEEYKKERQLSPLRPGKKRRNTVSNSRRVIEWVLEGASTLQCLETNIYARATEQAADLKTELRIATNFDFLVKKIKPLIIVTHGRDAESHIQSTATTAKIISVPHFSRGWSKEKALALGLRINTEYDLLQLNSIHAEQSN</sequence>
<evidence type="ECO:0000313" key="2">
    <source>
        <dbReference type="Proteomes" id="UP000646911"/>
    </source>
</evidence>
<reference evidence="1 2" key="1">
    <citation type="submission" date="2020-08" db="EMBL/GenBank/DDBJ databases">
        <title>Novel species isolated from subtropical streams in China.</title>
        <authorList>
            <person name="Lu H."/>
        </authorList>
    </citation>
    <scope>NUCLEOTIDE SEQUENCE [LARGE SCALE GENOMIC DNA]</scope>
    <source>
        <strain evidence="1 2">NL8W</strain>
    </source>
</reference>